<dbReference type="GO" id="GO:0036297">
    <property type="term" value="P:interstrand cross-link repair"/>
    <property type="evidence" value="ECO:0007669"/>
    <property type="project" value="TreeGrafter"/>
</dbReference>
<evidence type="ECO:0000313" key="5">
    <source>
        <dbReference type="EMBL" id="SCN21546.1"/>
    </source>
</evidence>
<dbReference type="EMBL" id="LT608137">
    <property type="protein sequence ID" value="SCM19014.1"/>
    <property type="molecule type" value="Genomic_DNA"/>
</dbReference>
<evidence type="ECO:0000313" key="4">
    <source>
        <dbReference type="EMBL" id="SCM19014.1"/>
    </source>
</evidence>
<evidence type="ECO:0000313" key="12">
    <source>
        <dbReference type="Proteomes" id="UP000516480"/>
    </source>
</evidence>
<organism evidence="3 8">
    <name type="scientific">Plasmodium berghei</name>
    <dbReference type="NCBI Taxonomy" id="5821"/>
    <lineage>
        <taxon>Eukaryota</taxon>
        <taxon>Sar</taxon>
        <taxon>Alveolata</taxon>
        <taxon>Apicomplexa</taxon>
        <taxon>Aconoidasida</taxon>
        <taxon>Haemosporida</taxon>
        <taxon>Plasmodiidae</taxon>
        <taxon>Plasmodium</taxon>
        <taxon>Plasmodium (Vinckeia)</taxon>
    </lineage>
</organism>
<dbReference type="OrthoDB" id="384640at2759"/>
<dbReference type="Proteomes" id="UP000219860">
    <property type="component" value="Chromosome 1"/>
</dbReference>
<feature type="coiled-coil region" evidence="1">
    <location>
        <begin position="302"/>
        <end position="365"/>
    </location>
</feature>
<dbReference type="EMBL" id="LT608265">
    <property type="protein sequence ID" value="SCO58786.1"/>
    <property type="molecule type" value="Genomic_DNA"/>
</dbReference>
<sequence>MMKNNVIKRIWKYENDYGVMYRYKNSNYYCNKIMLLNKPIGIICLDYEGNKIINKIIFHNIHSSVKKTKKEINNIFDDIKKCVLFNLSPRTNKSNYNKGISMKKKKFKQIWYTYSKINQDIEKEQIKQKKEKTVSFNDGGKSKNLFCLNNMNYFNSNCVEKIQIRTFTHTTNIPLKNDNFVNISKLSFIELLDYLNKNLEKNNDTKIWDNIFIQIYKLISKKKKNEYKEEIDLFFQKLNNFDYYTILNNLKYVDENTKNEILKGIFFECFVLNLWKRDITYYYGSDKAVSAYILGNVKKNDKSRKENNIQNDEKNEDRTNDKSYINNILNIKFDKNKEISKEEDMEKQTDERKISQENIDQKRIENINSKNEKNVKIIKKWLILSASFSSNCENMIMLKNYLNKIFRQNIDNLIEIDYFSKTTKYLENQINSKTMHSIIFTYENKLELMKPYDLSFSLFILQKFLILNYNIFNKIVDYIIYNPLNKFQIHQNFINFMKSVESFIIGQPQTLGKPIQDNINLYHISNRNKDENNIACAKQFQNSMNNFYNTSFLIFIKKINLIMHNYSLENLLFLSECMQNIIFMASTQNQIMNMFINKLRYNIDKCINLNSSDNYTLIRLYKIFSVFSFVPEIEYSCQNSFKDYKINPKHNVNIEEDNYVNNNESISVKNNFFDEEKKDNIVASELDEQKKIINKSEKNSKNNNEDEKINSEKKNISKNREDTILNGKDDINYLNTFIRDWDLVQIYDNTISINKDLLDYNKNYNINRRNSLLKNVVAILCSRMDINLDEIKIELNKIKISDSNRIYMLFPDKKDTVYSFAKSDINIDILINEIKKMNDNNADKDIYRENSKNDLQNEYLFFYNIKVLSDIFKFSQFSVNTNSHTYDIIKCIKKKLEEIAILYSINKSEMIEREKSGWNENKKSNSLGETHKIDKDKICSEIKNISLFHLYNFYCSCKNYSPPFILKFADSLIKITPKINIVHLDNNNNVISFNEQNICKIEYAQFYEEITKNKIINNTIMSFIVPLLQTIKIIISSNLFLKNNALNEYVNVMAHYSYFVLFYYYYNSNKYEGKIENPGEHIWNNAHEEKQMINNLKTDKSNKEYTEINGYNNARHDRINDKESGIFKNKGNIIDSHKNYTKKICIFENLYLEDIWNIYICLSICLHFLNKTEEKTNGIQHLAHLEKNFLEIISKKKYMKYVSDNFVFYLFKTPFTNKLEETFDNAISSLKINNLKKYINKNDENISSQSYSQNEKVLSLPAFTAFFLCKTKLAMQCNNMDNPENIERVENCKKIFEILINDYKMLENCIEHIFTSHNNLDENMNTHNNSTQIFRRTEVENKRNGKENIFNNFSNKSKNYYLPYMVSNKVCVNKNIYFKASISDMFFGAHKIKTLYNLQNTLLNTVKYIETTQININVNYKLKKMQPFHNNILSYLFELSNIVKSCLYSTFLSQPYIHKSPKKYVTNGLVNYFINNCRLLNDGNIYEKNNPKLFNGIRNYKYLINKLHN</sequence>
<evidence type="ECO:0000313" key="7">
    <source>
        <dbReference type="EMBL" id="SCO58820.1"/>
    </source>
</evidence>
<dbReference type="Proteomes" id="UP000516480">
    <property type="component" value="Chromosome 1"/>
</dbReference>
<name>A0A113QID0_PLABE</name>
<accession>A0A113QID0</accession>
<dbReference type="PANTHER" id="PTHR15361:SF5">
    <property type="entry name" value="C3H1-TYPE DOMAIN-CONTAINING PROTEIN"/>
    <property type="match status" value="1"/>
</dbReference>
<evidence type="ECO:0000313" key="11">
    <source>
        <dbReference type="Proteomes" id="UP000220214"/>
    </source>
</evidence>
<dbReference type="GO" id="GO:0000724">
    <property type="term" value="P:double-strand break repair via homologous recombination"/>
    <property type="evidence" value="ECO:0007669"/>
    <property type="project" value="TreeGrafter"/>
</dbReference>
<evidence type="ECO:0000313" key="6">
    <source>
        <dbReference type="EMBL" id="SCO58786.1"/>
    </source>
</evidence>
<evidence type="ECO:0000313" key="8">
    <source>
        <dbReference type="Proteomes" id="UP000069549"/>
    </source>
</evidence>
<dbReference type="EMBL" id="LT608249">
    <property type="protein sequence ID" value="SCO58820.1"/>
    <property type="molecule type" value="Genomic_DNA"/>
</dbReference>
<dbReference type="Proteomes" id="UP000220214">
    <property type="component" value="Chromosome 1"/>
</dbReference>
<dbReference type="VEuPathDB" id="PlasmoDB:PBANKA_0102800"/>
<gene>
    <name evidence="3" type="ORF">PBK173_000007700</name>
    <name evidence="5" type="ORF">PBNK65E_000007400</name>
    <name evidence="4" type="ORF">PBNK65NY_000007400</name>
    <name evidence="7" type="ORF">PBSP11A_000007400</name>
    <name evidence="6" type="ORF">PBSP11RLL_000007400</name>
</gene>
<dbReference type="GO" id="GO:0003690">
    <property type="term" value="F:double-stranded DNA binding"/>
    <property type="evidence" value="ECO:0007669"/>
    <property type="project" value="TreeGrafter"/>
</dbReference>
<dbReference type="GO" id="GO:0003697">
    <property type="term" value="F:single-stranded DNA binding"/>
    <property type="evidence" value="ECO:0007669"/>
    <property type="project" value="TreeGrafter"/>
</dbReference>
<dbReference type="EMBL" id="LT614627">
    <property type="protein sequence ID" value="SCN21546.1"/>
    <property type="molecule type" value="Genomic_DNA"/>
</dbReference>
<dbReference type="Proteomes" id="UP000219974">
    <property type="component" value="Chromosome 1"/>
</dbReference>
<dbReference type="InterPro" id="IPR052003">
    <property type="entry name" value="HR_DNA-Binding_Protein"/>
</dbReference>
<evidence type="ECO:0000313" key="3">
    <source>
        <dbReference type="EMBL" id="CXH80187.1"/>
    </source>
</evidence>
<evidence type="ECO:0000256" key="2">
    <source>
        <dbReference type="SAM" id="MobiDB-lite"/>
    </source>
</evidence>
<dbReference type="OMA" id="KKSICFN"/>
<dbReference type="PANTHER" id="PTHR15361">
    <property type="entry name" value="RAD51/NUKS-INTERACTING PROTEIN"/>
    <property type="match status" value="1"/>
</dbReference>
<evidence type="ECO:0000256" key="1">
    <source>
        <dbReference type="SAM" id="Coils"/>
    </source>
</evidence>
<reference evidence="3 8" key="1">
    <citation type="submission" date="2016-02" db="EMBL/GenBank/DDBJ databases">
        <authorList>
            <consortium name="Pathogen Informatics"/>
        </authorList>
    </citation>
    <scope>NUCLEOTIDE SEQUENCE [LARGE SCALE GENOMIC DNA]</scope>
    <source>
        <strain evidence="3 8">K173</strain>
        <strain evidence="4 12">NK65 ny</strain>
        <strain evidence="5 11">NK65e</strain>
        <strain evidence="7 9">SP11 Antwerpcl1</strain>
        <strain evidence="6 10">SP11 RLL</strain>
    </source>
</reference>
<dbReference type="Proteomes" id="UP000069549">
    <property type="component" value="Chromosome 1"/>
</dbReference>
<feature type="region of interest" description="Disordered" evidence="2">
    <location>
        <begin position="693"/>
        <end position="714"/>
    </location>
</feature>
<evidence type="ECO:0000313" key="10">
    <source>
        <dbReference type="Proteomes" id="UP000219974"/>
    </source>
</evidence>
<dbReference type="EMBL" id="LT160021">
    <property type="protein sequence ID" value="CXH80187.1"/>
    <property type="molecule type" value="Genomic_DNA"/>
</dbReference>
<protein>
    <submittedName>
        <fullName evidence="3">Uncharacterized protein</fullName>
    </submittedName>
</protein>
<proteinExistence type="predicted"/>
<evidence type="ECO:0000313" key="9">
    <source>
        <dbReference type="Proteomes" id="UP000219860"/>
    </source>
</evidence>
<keyword evidence="1" id="KW-0175">Coiled coil</keyword>